<feature type="region of interest" description="Disordered" evidence="1">
    <location>
        <begin position="1"/>
        <end position="29"/>
    </location>
</feature>
<dbReference type="AlphaFoldDB" id="A0A0D6LFG6"/>
<keyword evidence="3" id="KW-1185">Reference proteome</keyword>
<organism evidence="2 3">
    <name type="scientific">Ancylostoma ceylanicum</name>
    <dbReference type="NCBI Taxonomy" id="53326"/>
    <lineage>
        <taxon>Eukaryota</taxon>
        <taxon>Metazoa</taxon>
        <taxon>Ecdysozoa</taxon>
        <taxon>Nematoda</taxon>
        <taxon>Chromadorea</taxon>
        <taxon>Rhabditida</taxon>
        <taxon>Rhabditina</taxon>
        <taxon>Rhabditomorpha</taxon>
        <taxon>Strongyloidea</taxon>
        <taxon>Ancylostomatidae</taxon>
        <taxon>Ancylostomatinae</taxon>
        <taxon>Ancylostoma</taxon>
    </lineage>
</organism>
<sequence>MNNPSVSGAAEVEARFATPSKRTGTSRVSRSVVPHKASYICRRSQRVVLPYVTHYSDSGFGSALSSGSSCSYLPPPPPYRMRSKNHKILRSFSDSKYSVGQQSAIAAFMAAQRTKHGAGWNSQCSLVSF</sequence>
<protein>
    <submittedName>
        <fullName evidence="2">Uncharacterized protein</fullName>
    </submittedName>
</protein>
<proteinExistence type="predicted"/>
<name>A0A0D6LFG6_9BILA</name>
<evidence type="ECO:0000313" key="3">
    <source>
        <dbReference type="Proteomes" id="UP000054495"/>
    </source>
</evidence>
<reference evidence="2 3" key="1">
    <citation type="submission" date="2013-05" db="EMBL/GenBank/DDBJ databases">
        <title>Draft genome of the parasitic nematode Anyclostoma ceylanicum.</title>
        <authorList>
            <person name="Mitreva M."/>
        </authorList>
    </citation>
    <scope>NUCLEOTIDE SEQUENCE [LARGE SCALE GENOMIC DNA]</scope>
</reference>
<dbReference type="EMBL" id="KE125161">
    <property type="protein sequence ID" value="EPB70805.1"/>
    <property type="molecule type" value="Genomic_DNA"/>
</dbReference>
<evidence type="ECO:0000256" key="1">
    <source>
        <dbReference type="SAM" id="MobiDB-lite"/>
    </source>
</evidence>
<evidence type="ECO:0000313" key="2">
    <source>
        <dbReference type="EMBL" id="EPB70805.1"/>
    </source>
</evidence>
<dbReference type="Proteomes" id="UP000054495">
    <property type="component" value="Unassembled WGS sequence"/>
</dbReference>
<feature type="compositionally biased region" description="Polar residues" evidence="1">
    <location>
        <begin position="20"/>
        <end position="29"/>
    </location>
</feature>
<gene>
    <name evidence="2" type="ORF">ANCCEY_10099</name>
</gene>
<accession>A0A0D6LFG6</accession>